<name>A0ABS7FJU7_9NEIS</name>
<protein>
    <submittedName>
        <fullName evidence="2">Uncharacterized protein</fullName>
    </submittedName>
</protein>
<evidence type="ECO:0000313" key="3">
    <source>
        <dbReference type="Proteomes" id="UP000711178"/>
    </source>
</evidence>
<evidence type="ECO:0000256" key="1">
    <source>
        <dbReference type="SAM" id="MobiDB-lite"/>
    </source>
</evidence>
<reference evidence="2 3" key="1">
    <citation type="submission" date="2021-05" db="EMBL/GenBank/DDBJ databases">
        <title>Draft Whole Genome Sequencing Of Biosensor Chromobacterium violaceum Strain CV026 Reveals A Regulatory RNA In Chromobacterium violaceum Phenotype Regulatory Network.</title>
        <authorList>
            <person name="Hong K.W."/>
            <person name="Chan K.G."/>
            <person name="Chang C.-Y."/>
        </authorList>
    </citation>
    <scope>NUCLEOTIDE SEQUENCE [LARGE SCALE GENOMIC DNA]</scope>
    <source>
        <strain evidence="2 3">ATCC 31532</strain>
    </source>
</reference>
<accession>A0ABS7FJU7</accession>
<sequence length="92" mass="10485">MQGLRRASKGRNIHRCALGRWRKTGPDRAGLSAQDSRAATDIQPWNIDTEKVLTNQLYTVNDSHHEEKAWQPIKSPNKNHQKNKANALIITM</sequence>
<dbReference type="GeneID" id="89687230"/>
<comment type="caution">
    <text evidence="2">The sequence shown here is derived from an EMBL/GenBank/DDBJ whole genome shotgun (WGS) entry which is preliminary data.</text>
</comment>
<proteinExistence type="predicted"/>
<dbReference type="EMBL" id="JAHDTB010000022">
    <property type="protein sequence ID" value="MBW8289765.1"/>
    <property type="molecule type" value="Genomic_DNA"/>
</dbReference>
<keyword evidence="3" id="KW-1185">Reference proteome</keyword>
<gene>
    <name evidence="2" type="ORF">KIF53_19190</name>
</gene>
<feature type="region of interest" description="Disordered" evidence="1">
    <location>
        <begin position="73"/>
        <end position="92"/>
    </location>
</feature>
<dbReference type="RefSeq" id="WP_146008450.1">
    <property type="nucleotide sequence ID" value="NZ_CP142381.1"/>
</dbReference>
<evidence type="ECO:0000313" key="2">
    <source>
        <dbReference type="EMBL" id="MBW8289765.1"/>
    </source>
</evidence>
<organism evidence="2 3">
    <name type="scientific">Chromobacterium subtsugae</name>
    <dbReference type="NCBI Taxonomy" id="251747"/>
    <lineage>
        <taxon>Bacteria</taxon>
        <taxon>Pseudomonadati</taxon>
        <taxon>Pseudomonadota</taxon>
        <taxon>Betaproteobacteria</taxon>
        <taxon>Neisseriales</taxon>
        <taxon>Chromobacteriaceae</taxon>
        <taxon>Chromobacterium</taxon>
    </lineage>
</organism>
<dbReference type="Proteomes" id="UP000711178">
    <property type="component" value="Unassembled WGS sequence"/>
</dbReference>